<dbReference type="SUPFAM" id="SSF56281">
    <property type="entry name" value="Metallo-hydrolase/oxidoreductase"/>
    <property type="match status" value="1"/>
</dbReference>
<evidence type="ECO:0000313" key="6">
    <source>
        <dbReference type="EMBL" id="QFY63136.1"/>
    </source>
</evidence>
<keyword evidence="4" id="KW-0862">Zinc</keyword>
<keyword evidence="3 6" id="KW-0378">Hydrolase</keyword>
<keyword evidence="6" id="KW-0614">Plasmid</keyword>
<reference evidence="6 7" key="1">
    <citation type="submission" date="2019-08" db="EMBL/GenBank/DDBJ databases">
        <title>Prosopis cineraria nodule microbiome.</title>
        <authorList>
            <person name="Ali R."/>
            <person name="Chaluvadi S.R."/>
            <person name="Wang X."/>
        </authorList>
    </citation>
    <scope>NUCLEOTIDE SEQUENCE [LARGE SCALE GENOMIC DNA]</scope>
    <source>
        <strain evidence="6 7">BG7</strain>
        <plasmid evidence="6 7">unnamed</plasmid>
    </source>
</reference>
<protein>
    <submittedName>
        <fullName evidence="6">MBL fold metallo-hydrolase</fullName>
    </submittedName>
</protein>
<dbReference type="SMART" id="SM00849">
    <property type="entry name" value="Lactamase_B"/>
    <property type="match status" value="1"/>
</dbReference>
<dbReference type="AlphaFoldDB" id="A0A5Q0CB91"/>
<dbReference type="Gene3D" id="3.60.15.10">
    <property type="entry name" value="Ribonuclease Z/Hydroxyacylglutathione hydrolase-like"/>
    <property type="match status" value="1"/>
</dbReference>
<dbReference type="RefSeq" id="WP_153273108.1">
    <property type="nucleotide sequence ID" value="NZ_CP043499.1"/>
</dbReference>
<dbReference type="PANTHER" id="PTHR42978">
    <property type="entry name" value="QUORUM-QUENCHING LACTONASE YTNP-RELATED-RELATED"/>
    <property type="match status" value="1"/>
</dbReference>
<proteinExistence type="inferred from homology"/>
<dbReference type="Pfam" id="PF00753">
    <property type="entry name" value="Lactamase_B"/>
    <property type="match status" value="1"/>
</dbReference>
<name>A0A5Q0CB91_9HYPH</name>
<dbReference type="CDD" id="cd07720">
    <property type="entry name" value="OPHC2-like_MBL-fold"/>
    <property type="match status" value="1"/>
</dbReference>
<gene>
    <name evidence="6" type="ORF">FZ934_22780</name>
</gene>
<dbReference type="InterPro" id="IPR051013">
    <property type="entry name" value="MBL_superfamily_lactonases"/>
</dbReference>
<dbReference type="PANTHER" id="PTHR42978:SF6">
    <property type="entry name" value="QUORUM-QUENCHING LACTONASE YTNP-RELATED"/>
    <property type="match status" value="1"/>
</dbReference>
<dbReference type="InterPro" id="IPR001279">
    <property type="entry name" value="Metallo-B-lactamas"/>
</dbReference>
<dbReference type="Proteomes" id="UP000326881">
    <property type="component" value="Plasmid unnamed"/>
</dbReference>
<evidence type="ECO:0000256" key="1">
    <source>
        <dbReference type="ARBA" id="ARBA00007749"/>
    </source>
</evidence>
<evidence type="ECO:0000256" key="2">
    <source>
        <dbReference type="ARBA" id="ARBA00022723"/>
    </source>
</evidence>
<organism evidence="6 7">
    <name type="scientific">Rhizobium grahamii</name>
    <dbReference type="NCBI Taxonomy" id="1120045"/>
    <lineage>
        <taxon>Bacteria</taxon>
        <taxon>Pseudomonadati</taxon>
        <taxon>Pseudomonadota</taxon>
        <taxon>Alphaproteobacteria</taxon>
        <taxon>Hyphomicrobiales</taxon>
        <taxon>Rhizobiaceae</taxon>
        <taxon>Rhizobium/Agrobacterium group</taxon>
        <taxon>Rhizobium</taxon>
    </lineage>
</organism>
<dbReference type="GO" id="GO:0016787">
    <property type="term" value="F:hydrolase activity"/>
    <property type="evidence" value="ECO:0007669"/>
    <property type="project" value="UniProtKB-KW"/>
</dbReference>
<accession>A0A5Q0CB91</accession>
<dbReference type="KEGG" id="rgr:FZ934_22780"/>
<dbReference type="EMBL" id="CP043499">
    <property type="protein sequence ID" value="QFY63136.1"/>
    <property type="molecule type" value="Genomic_DNA"/>
</dbReference>
<evidence type="ECO:0000313" key="7">
    <source>
        <dbReference type="Proteomes" id="UP000326881"/>
    </source>
</evidence>
<keyword evidence="7" id="KW-1185">Reference proteome</keyword>
<evidence type="ECO:0000256" key="3">
    <source>
        <dbReference type="ARBA" id="ARBA00022801"/>
    </source>
</evidence>
<keyword evidence="2" id="KW-0479">Metal-binding</keyword>
<feature type="domain" description="Metallo-beta-lactamase" evidence="5">
    <location>
        <begin position="59"/>
        <end position="261"/>
    </location>
</feature>
<comment type="similarity">
    <text evidence="1">Belongs to the metallo-beta-lactamase superfamily.</text>
</comment>
<dbReference type="OrthoDB" id="9773738at2"/>
<sequence length="284" mass="30843">MAQNTTEFHSFRHGKFDVTVLSDGHLTLPGEMFAPEANAGERADIVTRLGGEGNLAKAQSNIPLIVTGEDVILIDVGAGNRVQSSEGRLEENLNRVGVHSSDVTIVVLSHAHPDHLWGVTREDGSLRFPNARYVVGFAEWSFWMGPHADALPADRRPYVSAARRDFAAISGRVSLLEDGDAVVSGLSVLATPGHTPGHISLRLEGEVPLIVTVDAAASEIVSFEHPTWSFGFDMDKDQARQTRIALLDRAARENAKLLGFHWSYPGVGRIEKIGAAYKFTSVRT</sequence>
<geneLocation type="plasmid" evidence="6 7">
    <name>unnamed</name>
</geneLocation>
<evidence type="ECO:0000259" key="5">
    <source>
        <dbReference type="SMART" id="SM00849"/>
    </source>
</evidence>
<dbReference type="InterPro" id="IPR036866">
    <property type="entry name" value="RibonucZ/Hydroxyglut_hydro"/>
</dbReference>
<evidence type="ECO:0000256" key="4">
    <source>
        <dbReference type="ARBA" id="ARBA00022833"/>
    </source>
</evidence>
<dbReference type="GO" id="GO:0046872">
    <property type="term" value="F:metal ion binding"/>
    <property type="evidence" value="ECO:0007669"/>
    <property type="project" value="UniProtKB-KW"/>
</dbReference>